<dbReference type="EC" id="3.4.25.1" evidence="4"/>
<name>A0A3B0SP61_9ZZZZ</name>
<dbReference type="SUPFAM" id="SSF56235">
    <property type="entry name" value="N-terminal nucleophile aminohydrolases (Ntn hydrolases)"/>
    <property type="match status" value="1"/>
</dbReference>
<dbReference type="GO" id="GO:0004298">
    <property type="term" value="F:threonine-type endopeptidase activity"/>
    <property type="evidence" value="ECO:0007669"/>
    <property type="project" value="InterPro"/>
</dbReference>
<dbReference type="GO" id="GO:0005839">
    <property type="term" value="C:proteasome core complex"/>
    <property type="evidence" value="ECO:0007669"/>
    <property type="project" value="InterPro"/>
</dbReference>
<dbReference type="EMBL" id="UOEK01000343">
    <property type="protein sequence ID" value="VAW06240.1"/>
    <property type="molecule type" value="Genomic_DNA"/>
</dbReference>
<protein>
    <submittedName>
        <fullName evidence="4">Proteasome subunit beta, bacterial</fullName>
        <ecNumber evidence="4">3.4.25.1</ecNumber>
    </submittedName>
</protein>
<dbReference type="CDD" id="cd01906">
    <property type="entry name" value="proteasome_protease_HslV"/>
    <property type="match status" value="1"/>
</dbReference>
<gene>
    <name evidence="4" type="ORF">MNBD_ACTINO02-154</name>
</gene>
<dbReference type="InterPro" id="IPR023333">
    <property type="entry name" value="Proteasome_suB-type"/>
</dbReference>
<keyword evidence="2" id="KW-0645">Protease</keyword>
<proteinExistence type="predicted"/>
<evidence type="ECO:0000256" key="3">
    <source>
        <dbReference type="ARBA" id="ARBA00022801"/>
    </source>
</evidence>
<reference evidence="4" key="1">
    <citation type="submission" date="2018-06" db="EMBL/GenBank/DDBJ databases">
        <authorList>
            <person name="Zhirakovskaya E."/>
        </authorList>
    </citation>
    <scope>NUCLEOTIDE SEQUENCE</scope>
</reference>
<dbReference type="InterPro" id="IPR001353">
    <property type="entry name" value="Proteasome_sua/b"/>
</dbReference>
<dbReference type="PANTHER" id="PTHR32194">
    <property type="entry name" value="METALLOPROTEASE TLDD"/>
    <property type="match status" value="1"/>
</dbReference>
<keyword evidence="1" id="KW-0963">Cytoplasm</keyword>
<dbReference type="Gene3D" id="3.60.20.10">
    <property type="entry name" value="Glutamine Phosphoribosylpyrophosphate, subunit 1, domain 1"/>
    <property type="match status" value="1"/>
</dbReference>
<organism evidence="4">
    <name type="scientific">hydrothermal vent metagenome</name>
    <dbReference type="NCBI Taxonomy" id="652676"/>
    <lineage>
        <taxon>unclassified sequences</taxon>
        <taxon>metagenomes</taxon>
        <taxon>ecological metagenomes</taxon>
    </lineage>
</organism>
<dbReference type="NCBIfam" id="TIGR03690">
    <property type="entry name" value="20S_bact_beta"/>
    <property type="match status" value="1"/>
</dbReference>
<keyword evidence="3 4" id="KW-0378">Hydrolase</keyword>
<accession>A0A3B0SP61</accession>
<dbReference type="GO" id="GO:0010498">
    <property type="term" value="P:proteasomal protein catabolic process"/>
    <property type="evidence" value="ECO:0007669"/>
    <property type="project" value="InterPro"/>
</dbReference>
<evidence type="ECO:0000313" key="4">
    <source>
        <dbReference type="EMBL" id="VAW06240.1"/>
    </source>
</evidence>
<dbReference type="GO" id="GO:0005737">
    <property type="term" value="C:cytoplasm"/>
    <property type="evidence" value="ECO:0007669"/>
    <property type="project" value="TreeGrafter"/>
</dbReference>
<dbReference type="PANTHER" id="PTHR32194:SF0">
    <property type="entry name" value="ATP-DEPENDENT PROTEASE SUBUNIT HSLV"/>
    <property type="match status" value="1"/>
</dbReference>
<dbReference type="PROSITE" id="PS51476">
    <property type="entry name" value="PROTEASOME_BETA_2"/>
    <property type="match status" value="1"/>
</dbReference>
<dbReference type="Pfam" id="PF00227">
    <property type="entry name" value="Proteasome"/>
    <property type="match status" value="1"/>
</dbReference>
<dbReference type="AlphaFoldDB" id="A0A3B0SP61"/>
<evidence type="ECO:0000256" key="1">
    <source>
        <dbReference type="ARBA" id="ARBA00022490"/>
    </source>
</evidence>
<keyword evidence="4" id="KW-0647">Proteasome</keyword>
<dbReference type="InterPro" id="IPR029055">
    <property type="entry name" value="Ntn_hydrolases_N"/>
</dbReference>
<dbReference type="InterPro" id="IPR022483">
    <property type="entry name" value="PSB_actinobac"/>
</dbReference>
<sequence>MTHERHEPSSALPVFGSHMDTSFLSLLDQHGMTPSWTLAGNPDVSAIPEATTILAIQYAGGVVMAGDRRATAGNVIAHTKMKKVYPADKFSAVAISGTAGMAVEMIKLFQTELEHYEKIEGMRLSLEGKANYLARMVRGNLSLAFQGLVVVPLFCGYDEHDQTGRLYTFDVVGGRYEEDRYAATGSGGTEARSFLKGVYEADASEETAMRWAVEALIAAAEEDAATGGPDIRRGIFPTVVVVGSEGFREISDDALAPLAASILENRP</sequence>
<evidence type="ECO:0000256" key="2">
    <source>
        <dbReference type="ARBA" id="ARBA00022670"/>
    </source>
</evidence>